<dbReference type="Pfam" id="PF00107">
    <property type="entry name" value="ADH_zinc_N"/>
    <property type="match status" value="1"/>
</dbReference>
<name>A0AA86TB36_9FABA</name>
<feature type="domain" description="Alcohol dehydrogenase-like C-terminal" evidence="1">
    <location>
        <begin position="3"/>
        <end position="78"/>
    </location>
</feature>
<proteinExistence type="predicted"/>
<dbReference type="Gene3D" id="3.40.50.720">
    <property type="entry name" value="NAD(P)-binding Rossmann-like Domain"/>
    <property type="match status" value="1"/>
</dbReference>
<dbReference type="InterPro" id="IPR045010">
    <property type="entry name" value="MDR_fam"/>
</dbReference>
<reference evidence="2" key="1">
    <citation type="submission" date="2023-10" db="EMBL/GenBank/DDBJ databases">
        <authorList>
            <person name="Domelevo Entfellner J.-B."/>
        </authorList>
    </citation>
    <scope>NUCLEOTIDE SEQUENCE</scope>
</reference>
<dbReference type="AlphaFoldDB" id="A0AA86TB36"/>
<evidence type="ECO:0000313" key="2">
    <source>
        <dbReference type="EMBL" id="CAJ1975470.1"/>
    </source>
</evidence>
<dbReference type="PANTHER" id="PTHR43205:SF12">
    <property type="entry name" value="OS06G0602900 PROTEIN"/>
    <property type="match status" value="1"/>
</dbReference>
<gene>
    <name evidence="2" type="ORF">AYBTSS11_LOCUS27595</name>
</gene>
<organism evidence="2 3">
    <name type="scientific">Sphenostylis stenocarpa</name>
    <dbReference type="NCBI Taxonomy" id="92480"/>
    <lineage>
        <taxon>Eukaryota</taxon>
        <taxon>Viridiplantae</taxon>
        <taxon>Streptophyta</taxon>
        <taxon>Embryophyta</taxon>
        <taxon>Tracheophyta</taxon>
        <taxon>Spermatophyta</taxon>
        <taxon>Magnoliopsida</taxon>
        <taxon>eudicotyledons</taxon>
        <taxon>Gunneridae</taxon>
        <taxon>Pentapetalae</taxon>
        <taxon>rosids</taxon>
        <taxon>fabids</taxon>
        <taxon>Fabales</taxon>
        <taxon>Fabaceae</taxon>
        <taxon>Papilionoideae</taxon>
        <taxon>50 kb inversion clade</taxon>
        <taxon>NPAAA clade</taxon>
        <taxon>indigoferoid/millettioid clade</taxon>
        <taxon>Phaseoleae</taxon>
        <taxon>Sphenostylis</taxon>
    </lineage>
</organism>
<dbReference type="EMBL" id="OY731406">
    <property type="protein sequence ID" value="CAJ1975470.1"/>
    <property type="molecule type" value="Genomic_DNA"/>
</dbReference>
<evidence type="ECO:0000259" key="1">
    <source>
        <dbReference type="Pfam" id="PF00107"/>
    </source>
</evidence>
<dbReference type="Gramene" id="rna-AYBTSS11_LOCUS27595">
    <property type="protein sequence ID" value="CAJ1975470.1"/>
    <property type="gene ID" value="gene-AYBTSS11_LOCUS27595"/>
</dbReference>
<dbReference type="SUPFAM" id="SSF51735">
    <property type="entry name" value="NAD(P)-binding Rossmann-fold domains"/>
    <property type="match status" value="1"/>
</dbReference>
<dbReference type="InterPro" id="IPR013149">
    <property type="entry name" value="ADH-like_C"/>
</dbReference>
<evidence type="ECO:0000313" key="3">
    <source>
        <dbReference type="Proteomes" id="UP001189624"/>
    </source>
</evidence>
<dbReference type="GO" id="GO:0016628">
    <property type="term" value="F:oxidoreductase activity, acting on the CH-CH group of donors, NAD or NADP as acceptor"/>
    <property type="evidence" value="ECO:0007669"/>
    <property type="project" value="InterPro"/>
</dbReference>
<accession>A0AA86TB36</accession>
<dbReference type="PANTHER" id="PTHR43205">
    <property type="entry name" value="PROSTAGLANDIN REDUCTASE"/>
    <property type="match status" value="1"/>
</dbReference>
<dbReference type="InterPro" id="IPR036291">
    <property type="entry name" value="NAD(P)-bd_dom_sf"/>
</dbReference>
<keyword evidence="3" id="KW-1185">Reference proteome</keyword>
<feature type="non-terminal residue" evidence="2">
    <location>
        <position position="1"/>
    </location>
</feature>
<protein>
    <recommendedName>
        <fullName evidence="1">Alcohol dehydrogenase-like C-terminal domain-containing protein</fullName>
    </recommendedName>
</protein>
<sequence>YFPDGIDMYFDNVGGEMLEAAVDNMKACGRVAVCGVISEYTDAGKRASPNMLNIIYNRITIKGFLSADFINVFPEFLANTQDYLREGTLQVIEDISLGVESVPSAFLQLFNGTNIGKKMVKLEEE</sequence>
<dbReference type="Proteomes" id="UP001189624">
    <property type="component" value="Chromosome 9"/>
</dbReference>